<evidence type="ECO:0000313" key="2">
    <source>
        <dbReference type="Proteomes" id="UP000689195"/>
    </source>
</evidence>
<evidence type="ECO:0000313" key="1">
    <source>
        <dbReference type="EMBL" id="CAD8214002.1"/>
    </source>
</evidence>
<dbReference type="OrthoDB" id="317829at2759"/>
<reference evidence="1" key="1">
    <citation type="submission" date="2021-01" db="EMBL/GenBank/DDBJ databases">
        <authorList>
            <consortium name="Genoscope - CEA"/>
            <person name="William W."/>
        </authorList>
    </citation>
    <scope>NUCLEOTIDE SEQUENCE</scope>
</reference>
<keyword evidence="2" id="KW-1185">Reference proteome</keyword>
<proteinExistence type="predicted"/>
<dbReference type="EMBL" id="CAJJDO010000193">
    <property type="protein sequence ID" value="CAD8214002.1"/>
    <property type="molecule type" value="Genomic_DNA"/>
</dbReference>
<name>A0A8S1YQ24_9CILI</name>
<comment type="caution">
    <text evidence="1">The sequence shown here is derived from an EMBL/GenBank/DDBJ whole genome shotgun (WGS) entry which is preliminary data.</text>
</comment>
<accession>A0A8S1YQ24</accession>
<dbReference type="AlphaFoldDB" id="A0A8S1YQ24"/>
<sequence>MNCTYHIQNPAILICMVPHKCECQRKLCVECLDEHNVDARHTLTLKKFQEMALKNLKDSKLDETSEFTRQRKDFKSLLSQTEQMLKKIWEEFSQSIKQVYDWIEMENQTFIRPINLNVNLAESSYTDLEKLVYIVQGTILNKWNADKNFQMELKKTNYWGDNPIKTFIEKSKEGIQLLSRIQPGYEQKEDLYDILNQTKDMDTSIFSLITKMLDKQKISDSLEVLSKNDNQELYYKYIKTEKNQYQVNRKIKCFKYLMYNIYQHDFNISLYLIINLYNVDRMHFNYWQNEN</sequence>
<dbReference type="Proteomes" id="UP000689195">
    <property type="component" value="Unassembled WGS sequence"/>
</dbReference>
<protein>
    <submittedName>
        <fullName evidence="1">Uncharacterized protein</fullName>
    </submittedName>
</protein>
<gene>
    <name evidence="1" type="ORF">PPENT_87.1.T1930004</name>
</gene>
<organism evidence="1 2">
    <name type="scientific">Paramecium pentaurelia</name>
    <dbReference type="NCBI Taxonomy" id="43138"/>
    <lineage>
        <taxon>Eukaryota</taxon>
        <taxon>Sar</taxon>
        <taxon>Alveolata</taxon>
        <taxon>Ciliophora</taxon>
        <taxon>Intramacronucleata</taxon>
        <taxon>Oligohymenophorea</taxon>
        <taxon>Peniculida</taxon>
        <taxon>Parameciidae</taxon>
        <taxon>Paramecium</taxon>
    </lineage>
</organism>